<dbReference type="EMBL" id="JAKTTI010000003">
    <property type="protein sequence ID" value="MCH1624483.1"/>
    <property type="molecule type" value="Genomic_DNA"/>
</dbReference>
<accession>A0AAW5E5T4</accession>
<proteinExistence type="predicted"/>
<dbReference type="RefSeq" id="WP_240252934.1">
    <property type="nucleotide sequence ID" value="NZ_JAKTTI010000003.1"/>
</dbReference>
<dbReference type="InterPro" id="IPR008979">
    <property type="entry name" value="Galactose-bd-like_sf"/>
</dbReference>
<dbReference type="SUPFAM" id="SSF49785">
    <property type="entry name" value="Galactose-binding domain-like"/>
    <property type="match status" value="2"/>
</dbReference>
<feature type="chain" id="PRO_5043902103" evidence="2">
    <location>
        <begin position="31"/>
        <end position="1121"/>
    </location>
</feature>
<dbReference type="InterPro" id="IPR003305">
    <property type="entry name" value="CenC_carb-bd"/>
</dbReference>
<gene>
    <name evidence="4" type="ORF">MJG50_04020</name>
</gene>
<dbReference type="AlphaFoldDB" id="A0AAW5E5T4"/>
<sequence>MKQKIMKKRLSIFASLMLLVNLLVPITTFATTESSDEVSLEVSNHDFEAALYEDGSIQEWSQIFGTDGITVDHIKSFSGENSLKLVDSSSSANIGMISSNIPAIPGKEYRATAKTSIETGGNAEIYLRFFDNTGKYITGYNGVKTGPTSSWEDISVNATAPDNTAFVAILFYSGKGNVGTFNFDNVMLFEKGVEVNPPDLTDFPVVNAGFEEEVEEGVIPGWSKDSETNSDHFEVTDEKASKGTKSLKIVNEPDKYMLVRSDFIEINPGETYTAIADVFLEYGSVDMYVRFYDKNGAYTGEFEWNKLTTPTNEWTKNYVTATAPKNATKLAVLFAGSNSKTYKHYVDEVRVVKGVVEAPEEEIVNPIEEVATDLGVQVSKTTVMLGDIGKDANGRDVLYTVVAGAPSKLAIVDIETEKLLKSHSLADTSGAWAVTVASDGTVYLGAYNKGYLYRYFPDTDTLENLGYPVSDTDPVLYPIDTASDGRIIGGTYGTGSVYQYDPHTETFTNFGTMVDGQSWVRSVAYDERTNKVYAGIGSVAHLIEYDMNTGEKTNILPEQFSDSISVYDLDLVDGKLFAQKESVYEMFVLDTETKEVIKAINGDTGEVVESIPESSRGVSGKSPVANKIYFTHFGILHEYDLDTNTFKSLQVDIQGSAISYKFLQLEEEGFPGYTLVGLSGNGGKLYKYNLETGKLKLVDLELPAEPVLIHELSKGPDGKIYSTGYLPGNMGAYLPSSNKNIRLNDIGQGEGMASLKGNLYIGVYPNARIYEYDLSKPWNRTDSNQLNPDLLFSIEKNDEIEGYTPQDRPFAMLGVEDYDKLFIGTVPKNGHLGGAFTIYDVIKKGEPEVHWNVMPDQSIVSLTYKDGKVYGGTTVAGGQGSTPTTTEAKLFIWDIEKGEKTFEIVPVPNRQAITALTIGSDGNVWGMANGTIFTFDTETNEVTFTKDIYPEASNRWREAKLEIGTDGNICGIAAGKFFTFNVTTKEVTLLASKVEHMTQDDFGAFYLSNGNRLYKYTDESLLVKITDAHISVDETKIRAGETIPLKFHVQLEKERSTHELSGAEIEYRISNKKIVTIENGNVKALKSGAAKITAIVTLNGKTIETNTIKIQVHNKHGNSGK</sequence>
<feature type="domain" description="CBM-cenC" evidence="3">
    <location>
        <begin position="206"/>
        <end position="336"/>
    </location>
</feature>
<keyword evidence="1" id="KW-0378">Hydrolase</keyword>
<evidence type="ECO:0000313" key="5">
    <source>
        <dbReference type="Proteomes" id="UP001431131"/>
    </source>
</evidence>
<dbReference type="Gene3D" id="2.130.10.10">
    <property type="entry name" value="YVTN repeat-like/Quinoprotein amine dehydrogenase"/>
    <property type="match status" value="2"/>
</dbReference>
<reference evidence="4" key="1">
    <citation type="submission" date="2022-02" db="EMBL/GenBank/DDBJ databases">
        <title>Fredinandcohnia quinoae sp. nov. isolated from Chenopodium quinoa seeds.</title>
        <authorList>
            <person name="Saati-Santamaria Z."/>
            <person name="Flores-Felix J.D."/>
            <person name="Igual J.M."/>
            <person name="Velazquez E."/>
            <person name="Garcia-Fraile P."/>
            <person name="Martinez-Molina E."/>
        </authorList>
    </citation>
    <scope>NUCLEOTIDE SEQUENCE</scope>
    <source>
        <strain evidence="4">SECRCQ15</strain>
    </source>
</reference>
<dbReference type="Pfam" id="PF02018">
    <property type="entry name" value="CBM_4_9"/>
    <property type="match status" value="1"/>
</dbReference>
<dbReference type="PANTHER" id="PTHR40274">
    <property type="entry name" value="VIRGINIAMYCIN B LYASE"/>
    <property type="match status" value="1"/>
</dbReference>
<dbReference type="Gene3D" id="2.60.40.1080">
    <property type="match status" value="1"/>
</dbReference>
<dbReference type="InterPro" id="IPR051344">
    <property type="entry name" value="Vgb"/>
</dbReference>
<protein>
    <submittedName>
        <fullName evidence="4">Carbohydrate binding domain-containing protein</fullName>
    </submittedName>
</protein>
<dbReference type="GO" id="GO:0016798">
    <property type="term" value="F:hydrolase activity, acting on glycosyl bonds"/>
    <property type="evidence" value="ECO:0007669"/>
    <property type="project" value="InterPro"/>
</dbReference>
<dbReference type="InterPro" id="IPR011047">
    <property type="entry name" value="Quinoprotein_ADH-like_sf"/>
</dbReference>
<dbReference type="InterPro" id="IPR015943">
    <property type="entry name" value="WD40/YVTN_repeat-like_dom_sf"/>
</dbReference>
<evidence type="ECO:0000259" key="3">
    <source>
        <dbReference type="Pfam" id="PF02018"/>
    </source>
</evidence>
<organism evidence="4 5">
    <name type="scientific">Fredinandcohnia quinoae</name>
    <dbReference type="NCBI Taxonomy" id="2918902"/>
    <lineage>
        <taxon>Bacteria</taxon>
        <taxon>Bacillati</taxon>
        <taxon>Bacillota</taxon>
        <taxon>Bacilli</taxon>
        <taxon>Bacillales</taxon>
        <taxon>Bacillaceae</taxon>
        <taxon>Fredinandcohnia</taxon>
    </lineage>
</organism>
<dbReference type="InterPro" id="IPR011044">
    <property type="entry name" value="Quino_amine_DH_bsu"/>
</dbReference>
<comment type="caution">
    <text evidence="4">The sequence shown here is derived from an EMBL/GenBank/DDBJ whole genome shotgun (WGS) entry which is preliminary data.</text>
</comment>
<dbReference type="PANTHER" id="PTHR40274:SF3">
    <property type="entry name" value="VIRGINIAMYCIN B LYASE"/>
    <property type="match status" value="1"/>
</dbReference>
<evidence type="ECO:0000256" key="1">
    <source>
        <dbReference type="ARBA" id="ARBA00022801"/>
    </source>
</evidence>
<dbReference type="Proteomes" id="UP001431131">
    <property type="component" value="Unassembled WGS sequence"/>
</dbReference>
<feature type="signal peptide" evidence="2">
    <location>
        <begin position="1"/>
        <end position="30"/>
    </location>
</feature>
<keyword evidence="5" id="KW-1185">Reference proteome</keyword>
<dbReference type="Gene3D" id="2.60.120.260">
    <property type="entry name" value="Galactose-binding domain-like"/>
    <property type="match status" value="2"/>
</dbReference>
<dbReference type="SUPFAM" id="SSF50998">
    <property type="entry name" value="Quinoprotein alcohol dehydrogenase-like"/>
    <property type="match status" value="1"/>
</dbReference>
<keyword evidence="2" id="KW-0732">Signal</keyword>
<dbReference type="SUPFAM" id="SSF50969">
    <property type="entry name" value="YVTN repeat-like/Quinoprotein amine dehydrogenase"/>
    <property type="match status" value="1"/>
</dbReference>
<evidence type="ECO:0000256" key="2">
    <source>
        <dbReference type="SAM" id="SignalP"/>
    </source>
</evidence>
<name>A0AAW5E5T4_9BACI</name>
<evidence type="ECO:0000313" key="4">
    <source>
        <dbReference type="EMBL" id="MCH1624483.1"/>
    </source>
</evidence>